<comment type="caution">
    <text evidence="2">The sequence shown here is derived from an EMBL/GenBank/DDBJ whole genome shotgun (WGS) entry which is preliminary data.</text>
</comment>
<dbReference type="Pfam" id="PF13966">
    <property type="entry name" value="zf-RVT"/>
    <property type="match status" value="1"/>
</dbReference>
<evidence type="ECO:0000313" key="3">
    <source>
        <dbReference type="Proteomes" id="UP001358586"/>
    </source>
</evidence>
<proteinExistence type="predicted"/>
<dbReference type="InterPro" id="IPR026960">
    <property type="entry name" value="RVT-Znf"/>
</dbReference>
<sequence length="168" mass="20628">MNPYKENIIWRCERTGEYSVPNRHKFFLQDGQTQRQQSYRIFYKKLWNLDLPPKIKITNRRIFFNYLPTFINQHYRRMLGSVTCQRCQYGTKNREHLFRECPTSKETWEKLNVTWPVADANIEYKYWIKNIFDSNSFFKCRLIACVMWVIWMARTSLFTRVSKKQVLN</sequence>
<keyword evidence="3" id="KW-1185">Reference proteome</keyword>
<dbReference type="EMBL" id="JARKNE010000008">
    <property type="protein sequence ID" value="KAK5812067.1"/>
    <property type="molecule type" value="Genomic_DNA"/>
</dbReference>
<gene>
    <name evidence="2" type="ORF">PVK06_027465</name>
</gene>
<accession>A0ABR0P2X3</accession>
<organism evidence="2 3">
    <name type="scientific">Gossypium arboreum</name>
    <name type="common">Tree cotton</name>
    <name type="synonym">Gossypium nanking</name>
    <dbReference type="NCBI Taxonomy" id="29729"/>
    <lineage>
        <taxon>Eukaryota</taxon>
        <taxon>Viridiplantae</taxon>
        <taxon>Streptophyta</taxon>
        <taxon>Embryophyta</taxon>
        <taxon>Tracheophyta</taxon>
        <taxon>Spermatophyta</taxon>
        <taxon>Magnoliopsida</taxon>
        <taxon>eudicotyledons</taxon>
        <taxon>Gunneridae</taxon>
        <taxon>Pentapetalae</taxon>
        <taxon>rosids</taxon>
        <taxon>malvids</taxon>
        <taxon>Malvales</taxon>
        <taxon>Malvaceae</taxon>
        <taxon>Malvoideae</taxon>
        <taxon>Gossypium</taxon>
    </lineage>
</organism>
<evidence type="ECO:0000313" key="2">
    <source>
        <dbReference type="EMBL" id="KAK5812067.1"/>
    </source>
</evidence>
<protein>
    <recommendedName>
        <fullName evidence="1">Reverse transcriptase zinc-binding domain-containing protein</fullName>
    </recommendedName>
</protein>
<evidence type="ECO:0000259" key="1">
    <source>
        <dbReference type="Pfam" id="PF13966"/>
    </source>
</evidence>
<feature type="domain" description="Reverse transcriptase zinc-binding" evidence="1">
    <location>
        <begin position="36"/>
        <end position="108"/>
    </location>
</feature>
<dbReference type="Proteomes" id="UP001358586">
    <property type="component" value="Chromosome 8"/>
</dbReference>
<reference evidence="2 3" key="1">
    <citation type="submission" date="2023-03" db="EMBL/GenBank/DDBJ databases">
        <title>WGS of Gossypium arboreum.</title>
        <authorList>
            <person name="Yu D."/>
        </authorList>
    </citation>
    <scope>NUCLEOTIDE SEQUENCE [LARGE SCALE GENOMIC DNA]</scope>
    <source>
        <tissue evidence="2">Leaf</tissue>
    </source>
</reference>
<name>A0ABR0P2X3_GOSAR</name>